<keyword evidence="2" id="KW-1185">Reference proteome</keyword>
<evidence type="ECO:0000313" key="2">
    <source>
        <dbReference type="Proteomes" id="UP000236736"/>
    </source>
</evidence>
<sequence length="65" mass="7941">MEFSRQVRQVRFMFEFDSLKNESNKIKHGIHFEESKILWNDPNRIVIEPRTVDEIEHEVTETHWG</sequence>
<evidence type="ECO:0000313" key="1">
    <source>
        <dbReference type="EMBL" id="SEG18414.1"/>
    </source>
</evidence>
<organism evidence="1 2">
    <name type="scientific">Algoriphagus boritolerans DSM 17298 = JCM 18970</name>
    <dbReference type="NCBI Taxonomy" id="1120964"/>
    <lineage>
        <taxon>Bacteria</taxon>
        <taxon>Pseudomonadati</taxon>
        <taxon>Bacteroidota</taxon>
        <taxon>Cytophagia</taxon>
        <taxon>Cytophagales</taxon>
        <taxon>Cyclobacteriaceae</taxon>
        <taxon>Algoriphagus</taxon>
    </lineage>
</organism>
<protein>
    <submittedName>
        <fullName evidence="1">Ribonuclease toxin, BrnT, of type II toxin-antitoxin system</fullName>
    </submittedName>
</protein>
<reference evidence="2" key="1">
    <citation type="submission" date="2016-10" db="EMBL/GenBank/DDBJ databases">
        <authorList>
            <person name="Varghese N."/>
            <person name="Submissions S."/>
        </authorList>
    </citation>
    <scope>NUCLEOTIDE SEQUENCE [LARGE SCALE GENOMIC DNA]</scope>
    <source>
        <strain evidence="2">DSM 17298</strain>
    </source>
</reference>
<dbReference type="Gene3D" id="3.10.450.530">
    <property type="entry name" value="Ribonuclease toxin, BrnT, of type II toxin-antitoxin system"/>
    <property type="match status" value="1"/>
</dbReference>
<gene>
    <name evidence="1" type="ORF">SAMN03080598_02806</name>
</gene>
<dbReference type="AlphaFoldDB" id="A0A1H5Y320"/>
<dbReference type="Proteomes" id="UP000236736">
    <property type="component" value="Unassembled WGS sequence"/>
</dbReference>
<dbReference type="EMBL" id="FNVR01000016">
    <property type="protein sequence ID" value="SEG18414.1"/>
    <property type="molecule type" value="Genomic_DNA"/>
</dbReference>
<accession>A0A1H5Y320</accession>
<dbReference type="InterPro" id="IPR038573">
    <property type="entry name" value="BrnT_sf"/>
</dbReference>
<name>A0A1H5Y320_9BACT</name>
<proteinExistence type="predicted"/>